<accession>A0A9J7BPN3</accession>
<organism evidence="4 5">
    <name type="scientific">Occallatibacter riparius</name>
    <dbReference type="NCBI Taxonomy" id="1002689"/>
    <lineage>
        <taxon>Bacteria</taxon>
        <taxon>Pseudomonadati</taxon>
        <taxon>Acidobacteriota</taxon>
        <taxon>Terriglobia</taxon>
        <taxon>Terriglobales</taxon>
        <taxon>Acidobacteriaceae</taxon>
        <taxon>Occallatibacter</taxon>
    </lineage>
</organism>
<dbReference type="SUPFAM" id="SSF46689">
    <property type="entry name" value="Homeodomain-like"/>
    <property type="match status" value="1"/>
</dbReference>
<dbReference type="AlphaFoldDB" id="A0A9J7BPN3"/>
<feature type="DNA-binding region" description="H-T-H motif" evidence="2">
    <location>
        <begin position="2"/>
        <end position="21"/>
    </location>
</feature>
<keyword evidence="1 2" id="KW-0238">DNA-binding</keyword>
<dbReference type="Gene3D" id="1.10.357.10">
    <property type="entry name" value="Tetracycline Repressor, domain 2"/>
    <property type="match status" value="1"/>
</dbReference>
<evidence type="ECO:0000256" key="2">
    <source>
        <dbReference type="PROSITE-ProRule" id="PRU00335"/>
    </source>
</evidence>
<dbReference type="SUPFAM" id="SSF48498">
    <property type="entry name" value="Tetracyclin repressor-like, C-terminal domain"/>
    <property type="match status" value="1"/>
</dbReference>
<dbReference type="InterPro" id="IPR036271">
    <property type="entry name" value="Tet_transcr_reg_TetR-rel_C_sf"/>
</dbReference>
<dbReference type="KEGG" id="orp:MOP44_01170"/>
<proteinExistence type="predicted"/>
<dbReference type="InterPro" id="IPR001647">
    <property type="entry name" value="HTH_TetR"/>
</dbReference>
<sequence length="176" mass="19619">MTTRAIAEAVPCSEGAIYVHFKDRLSLVLEVLQQSLPEMLVPLHSLVNNVGVGEPERNLMDAVDALGRFHVRVTPMLCSLMSESELLIRFRQSLSDSAKGPHRGIATLATYIEREQKLGRIDPDVDAKTAAHLLMAASFFHQFTTLLFGHADKLETRRLVRFALRKRKAGGPRKST</sequence>
<evidence type="ECO:0000313" key="4">
    <source>
        <dbReference type="EMBL" id="UWZ84559.1"/>
    </source>
</evidence>
<dbReference type="PROSITE" id="PS50977">
    <property type="entry name" value="HTH_TETR_2"/>
    <property type="match status" value="1"/>
</dbReference>
<reference evidence="4" key="1">
    <citation type="submission" date="2021-04" db="EMBL/GenBank/DDBJ databases">
        <title>Phylogenetic analysis of Acidobacteriaceae.</title>
        <authorList>
            <person name="Qiu L."/>
            <person name="Zhang Q."/>
        </authorList>
    </citation>
    <scope>NUCLEOTIDE SEQUENCE</scope>
    <source>
        <strain evidence="4">DSM 25168</strain>
    </source>
</reference>
<evidence type="ECO:0000259" key="3">
    <source>
        <dbReference type="PROSITE" id="PS50977"/>
    </source>
</evidence>
<dbReference type="Proteomes" id="UP001059380">
    <property type="component" value="Chromosome"/>
</dbReference>
<dbReference type="GO" id="GO:0003677">
    <property type="term" value="F:DNA binding"/>
    <property type="evidence" value="ECO:0007669"/>
    <property type="project" value="UniProtKB-UniRule"/>
</dbReference>
<dbReference type="EMBL" id="CP093313">
    <property type="protein sequence ID" value="UWZ84559.1"/>
    <property type="molecule type" value="Genomic_DNA"/>
</dbReference>
<feature type="domain" description="HTH tetR-type" evidence="3">
    <location>
        <begin position="1"/>
        <end position="39"/>
    </location>
</feature>
<evidence type="ECO:0000256" key="1">
    <source>
        <dbReference type="ARBA" id="ARBA00023125"/>
    </source>
</evidence>
<protein>
    <submittedName>
        <fullName evidence="4">TetR/AcrR family transcriptional regulator</fullName>
    </submittedName>
</protein>
<name>A0A9J7BPN3_9BACT</name>
<evidence type="ECO:0000313" key="5">
    <source>
        <dbReference type="Proteomes" id="UP001059380"/>
    </source>
</evidence>
<gene>
    <name evidence="4" type="ORF">MOP44_01170</name>
</gene>
<keyword evidence="5" id="KW-1185">Reference proteome</keyword>
<dbReference type="InterPro" id="IPR009057">
    <property type="entry name" value="Homeodomain-like_sf"/>
</dbReference>